<dbReference type="Pfam" id="PF13692">
    <property type="entry name" value="Glyco_trans_1_4"/>
    <property type="match status" value="1"/>
</dbReference>
<keyword evidence="5" id="KW-1185">Reference proteome</keyword>
<proteinExistence type="predicted"/>
<evidence type="ECO:0000313" key="5">
    <source>
        <dbReference type="Proteomes" id="UP001165283"/>
    </source>
</evidence>
<comment type="caution">
    <text evidence="4">The sequence shown here is derived from an EMBL/GenBank/DDBJ whole genome shotgun (WGS) entry which is preliminary data.</text>
</comment>
<dbReference type="PANTHER" id="PTHR12526:SF510">
    <property type="entry name" value="D-INOSITOL 3-PHOSPHATE GLYCOSYLTRANSFERASE"/>
    <property type="match status" value="1"/>
</dbReference>
<evidence type="ECO:0000256" key="1">
    <source>
        <dbReference type="ARBA" id="ARBA00022676"/>
    </source>
</evidence>
<reference evidence="4" key="1">
    <citation type="submission" date="2021-04" db="EMBL/GenBank/DDBJ databases">
        <title>Pseudonocardia sp. nov., isolated from sandy soil of mangrove forest.</title>
        <authorList>
            <person name="Zan Z."/>
            <person name="Huang R."/>
            <person name="Liu W."/>
        </authorList>
    </citation>
    <scope>NUCLEOTIDE SEQUENCE</scope>
    <source>
        <strain evidence="4">S2-4</strain>
    </source>
</reference>
<dbReference type="EMBL" id="JAGSOV010000011">
    <property type="protein sequence ID" value="MCO1654429.1"/>
    <property type="molecule type" value="Genomic_DNA"/>
</dbReference>
<sequence length="354" mass="37084">MHVVLPGDVDDPTAPSGGNTYDRRVCEELPAHGWRLHRHLVDGAWPRPDDAAAAGLRWVLDGLPDGAVVLVDGLVGCGVPEVVVPAARRLRLAVLVHLPLAEETGLDPGEAAELERREREVLDAAAAVVVTGPWAARRLGGRAAVHVVEPGVDPAPLSPGRGDGSGLLCLASVTRRKAQDVLVRALAEVADRPFDCVLAGPRPDPAFDAELTGLIDRVGLTGRVRLVGPLTGADLEVAWAATDLAVLVSWAETYGMVVTEALARGLPVVVSDAGALPETLGRAPDGGLPGAVVPAGRVAPLAEALACWFDRPEFRVEVRGSAAARRCILSAWADTARHLHAVLDGMWRRPVAAP</sequence>
<protein>
    <submittedName>
        <fullName evidence="4">Glycosyltransferase family 4 protein</fullName>
    </submittedName>
</protein>
<dbReference type="Proteomes" id="UP001165283">
    <property type="component" value="Unassembled WGS sequence"/>
</dbReference>
<dbReference type="PANTHER" id="PTHR12526">
    <property type="entry name" value="GLYCOSYLTRANSFERASE"/>
    <property type="match status" value="1"/>
</dbReference>
<name>A0ABT0ZUM1_9PSEU</name>
<dbReference type="CDD" id="cd03801">
    <property type="entry name" value="GT4_PimA-like"/>
    <property type="match status" value="1"/>
</dbReference>
<keyword evidence="2" id="KW-0808">Transferase</keyword>
<accession>A0ABT0ZUM1</accession>
<evidence type="ECO:0000256" key="3">
    <source>
        <dbReference type="SAM" id="MobiDB-lite"/>
    </source>
</evidence>
<evidence type="ECO:0000313" key="4">
    <source>
        <dbReference type="EMBL" id="MCO1654429.1"/>
    </source>
</evidence>
<dbReference type="SUPFAM" id="SSF53756">
    <property type="entry name" value="UDP-Glycosyltransferase/glycogen phosphorylase"/>
    <property type="match status" value="1"/>
</dbReference>
<evidence type="ECO:0000256" key="2">
    <source>
        <dbReference type="ARBA" id="ARBA00022679"/>
    </source>
</evidence>
<organism evidence="4 5">
    <name type="scientific">Pseudonocardia humida</name>
    <dbReference type="NCBI Taxonomy" id="2800819"/>
    <lineage>
        <taxon>Bacteria</taxon>
        <taxon>Bacillati</taxon>
        <taxon>Actinomycetota</taxon>
        <taxon>Actinomycetes</taxon>
        <taxon>Pseudonocardiales</taxon>
        <taxon>Pseudonocardiaceae</taxon>
        <taxon>Pseudonocardia</taxon>
    </lineage>
</organism>
<feature type="region of interest" description="Disordered" evidence="3">
    <location>
        <begin position="1"/>
        <end position="22"/>
    </location>
</feature>
<keyword evidence="1" id="KW-0328">Glycosyltransferase</keyword>
<gene>
    <name evidence="4" type="ORF">KDL28_05110</name>
</gene>
<dbReference type="Gene3D" id="3.40.50.2000">
    <property type="entry name" value="Glycogen Phosphorylase B"/>
    <property type="match status" value="1"/>
</dbReference>